<feature type="region of interest" description="Disordered" evidence="6">
    <location>
        <begin position="114"/>
        <end position="134"/>
    </location>
</feature>
<dbReference type="Pfam" id="PF01263">
    <property type="entry name" value="Aldose_epim"/>
    <property type="match status" value="1"/>
</dbReference>
<comment type="similarity">
    <text evidence="2 5">Belongs to the aldose epimerase family.</text>
</comment>
<gene>
    <name evidence="7" type="ORF">L2A60_07215</name>
</gene>
<organism evidence="7 8">
    <name type="scientific">Acidiphilium iwatense</name>
    <dbReference type="NCBI Taxonomy" id="768198"/>
    <lineage>
        <taxon>Bacteria</taxon>
        <taxon>Pseudomonadati</taxon>
        <taxon>Pseudomonadota</taxon>
        <taxon>Alphaproteobacteria</taxon>
        <taxon>Acetobacterales</taxon>
        <taxon>Acidocellaceae</taxon>
        <taxon>Acidiphilium</taxon>
    </lineage>
</organism>
<dbReference type="EC" id="5.1.3.3" evidence="5"/>
<evidence type="ECO:0000256" key="6">
    <source>
        <dbReference type="SAM" id="MobiDB-lite"/>
    </source>
</evidence>
<dbReference type="RefSeq" id="WP_235703706.1">
    <property type="nucleotide sequence ID" value="NZ_JAKGBZ010000010.1"/>
</dbReference>
<evidence type="ECO:0000313" key="8">
    <source>
        <dbReference type="Proteomes" id="UP001521209"/>
    </source>
</evidence>
<dbReference type="InterPro" id="IPR047215">
    <property type="entry name" value="Galactose_mutarotase-like"/>
</dbReference>
<dbReference type="InterPro" id="IPR015443">
    <property type="entry name" value="Aldose_1-epimerase"/>
</dbReference>
<dbReference type="Proteomes" id="UP001521209">
    <property type="component" value="Unassembled WGS sequence"/>
</dbReference>
<dbReference type="PANTHER" id="PTHR10091:SF0">
    <property type="entry name" value="GALACTOSE MUTAROTASE"/>
    <property type="match status" value="1"/>
</dbReference>
<dbReference type="InterPro" id="IPR011013">
    <property type="entry name" value="Gal_mutarotase_sf_dom"/>
</dbReference>
<dbReference type="InterPro" id="IPR014718">
    <property type="entry name" value="GH-type_carb-bd"/>
</dbReference>
<dbReference type="EMBL" id="JAKGBZ010000010">
    <property type="protein sequence ID" value="MCF3946473.1"/>
    <property type="molecule type" value="Genomic_DNA"/>
</dbReference>
<accession>A0ABS9DWG1</accession>
<dbReference type="InterPro" id="IPR008183">
    <property type="entry name" value="Aldose_1/G6P_1-epimerase"/>
</dbReference>
<dbReference type="CDD" id="cd09019">
    <property type="entry name" value="galactose_mutarotase_like"/>
    <property type="match status" value="1"/>
</dbReference>
<evidence type="ECO:0000256" key="5">
    <source>
        <dbReference type="PIRNR" id="PIRNR005096"/>
    </source>
</evidence>
<feature type="compositionally biased region" description="Basic and acidic residues" evidence="6">
    <location>
        <begin position="120"/>
        <end position="129"/>
    </location>
</feature>
<protein>
    <recommendedName>
        <fullName evidence="5">Aldose 1-epimerase</fullName>
        <ecNumber evidence="5">5.1.3.3</ecNumber>
    </recommendedName>
</protein>
<comment type="pathway">
    <text evidence="1 5">Carbohydrate metabolism; hexose metabolism.</text>
</comment>
<evidence type="ECO:0000256" key="1">
    <source>
        <dbReference type="ARBA" id="ARBA00005028"/>
    </source>
</evidence>
<dbReference type="SUPFAM" id="SSF74650">
    <property type="entry name" value="Galactose mutarotase-like"/>
    <property type="match status" value="1"/>
</dbReference>
<comment type="caution">
    <text evidence="7">The sequence shown here is derived from an EMBL/GenBank/DDBJ whole genome shotgun (WGS) entry which is preliminary data.</text>
</comment>
<reference evidence="7 8" key="1">
    <citation type="submission" date="2022-01" db="EMBL/GenBank/DDBJ databases">
        <authorList>
            <person name="Won M."/>
            <person name="Kim S.-J."/>
            <person name="Kwon S.-W."/>
        </authorList>
    </citation>
    <scope>NUCLEOTIDE SEQUENCE [LARGE SCALE GENOMIC DNA]</scope>
    <source>
        <strain evidence="7 8">KCTC 23505</strain>
    </source>
</reference>
<dbReference type="PANTHER" id="PTHR10091">
    <property type="entry name" value="ALDOSE-1-EPIMERASE"/>
    <property type="match status" value="1"/>
</dbReference>
<evidence type="ECO:0000313" key="7">
    <source>
        <dbReference type="EMBL" id="MCF3946473.1"/>
    </source>
</evidence>
<proteinExistence type="inferred from homology"/>
<keyword evidence="3 5" id="KW-0413">Isomerase</keyword>
<comment type="catalytic activity">
    <reaction evidence="5">
        <text>alpha-D-glucose = beta-D-glucose</text>
        <dbReference type="Rhea" id="RHEA:10264"/>
        <dbReference type="ChEBI" id="CHEBI:15903"/>
        <dbReference type="ChEBI" id="CHEBI:17925"/>
        <dbReference type="EC" id="5.1.3.3"/>
    </reaction>
</comment>
<keyword evidence="8" id="KW-1185">Reference proteome</keyword>
<name>A0ABS9DWG1_9PROT</name>
<keyword evidence="4 5" id="KW-0119">Carbohydrate metabolism</keyword>
<evidence type="ECO:0000256" key="4">
    <source>
        <dbReference type="ARBA" id="ARBA00023277"/>
    </source>
</evidence>
<dbReference type="Gene3D" id="2.70.98.10">
    <property type="match status" value="1"/>
</dbReference>
<dbReference type="PIRSF" id="PIRSF005096">
    <property type="entry name" value="GALM"/>
    <property type="match status" value="1"/>
</dbReference>
<evidence type="ECO:0000256" key="2">
    <source>
        <dbReference type="ARBA" id="ARBA00006206"/>
    </source>
</evidence>
<evidence type="ECO:0000256" key="3">
    <source>
        <dbReference type="ARBA" id="ARBA00023235"/>
    </source>
</evidence>
<sequence length="375" mass="39547">MSDIDAASYGETSAGALVRQYTLRNASGMVVRFLDYGGTLTEISVPDRAGSFANVALGCRNIADYETRSPYFGALVGRYANRIAGARFILDGEPCHLAANNGPNTLHGGMAGGVVQGSGDPKDRGKRNEGGATPNFSHRIWDVVSAGPNAATLRLVSADGDNGFPGTLTLEVTYTLDEANALRIDYAARVEGRATVLNPTSHCYFNLAGNGAGSALDHVATIYAGRYLPTDAGQIPTGAIEKVDGTPMDFRAGKRIGADIRAGFEQLALAGGYDHCYVLDKPEGALGLAARAHDPVSGRTLAIETTEPGVQFYTGNKLDGTIIGSGGALYRQGDGFAFETQHFPDSPNQPQFPSTRLDPGVEFRSTTIWRFGVSS</sequence>